<dbReference type="PANTHER" id="PTHR40261:SF1">
    <property type="entry name" value="RIESKE DOMAIN-CONTAINING PROTEIN"/>
    <property type="match status" value="1"/>
</dbReference>
<dbReference type="Pfam" id="PF00355">
    <property type="entry name" value="Rieske"/>
    <property type="match status" value="1"/>
</dbReference>
<dbReference type="InterPro" id="IPR017941">
    <property type="entry name" value="Rieske_2Fe-2S"/>
</dbReference>
<feature type="domain" description="Rieske" evidence="5">
    <location>
        <begin position="4"/>
        <end position="92"/>
    </location>
</feature>
<dbReference type="PANTHER" id="PTHR40261">
    <property type="match status" value="1"/>
</dbReference>
<name>A0A1I3XH75_9GAMM</name>
<dbReference type="Gene3D" id="2.102.10.10">
    <property type="entry name" value="Rieske [2Fe-2S] iron-sulphur domain"/>
    <property type="match status" value="1"/>
</dbReference>
<organism evidence="6 7">
    <name type="scientific">Methylophaga sulfidovorans</name>
    <dbReference type="NCBI Taxonomy" id="45496"/>
    <lineage>
        <taxon>Bacteria</taxon>
        <taxon>Pseudomonadati</taxon>
        <taxon>Pseudomonadota</taxon>
        <taxon>Gammaproteobacteria</taxon>
        <taxon>Thiotrichales</taxon>
        <taxon>Piscirickettsiaceae</taxon>
        <taxon>Methylophaga</taxon>
    </lineage>
</organism>
<dbReference type="PROSITE" id="PS51296">
    <property type="entry name" value="RIESKE"/>
    <property type="match status" value="1"/>
</dbReference>
<evidence type="ECO:0000256" key="1">
    <source>
        <dbReference type="ARBA" id="ARBA00022714"/>
    </source>
</evidence>
<gene>
    <name evidence="6" type="ORF">SAMN04488079_10647</name>
</gene>
<dbReference type="CDD" id="cd03467">
    <property type="entry name" value="Rieske"/>
    <property type="match status" value="1"/>
</dbReference>
<keyword evidence="6" id="KW-0223">Dioxygenase</keyword>
<dbReference type="OrthoDB" id="9794779at2"/>
<evidence type="ECO:0000313" key="6">
    <source>
        <dbReference type="EMBL" id="SFK18406.1"/>
    </source>
</evidence>
<keyword evidence="1" id="KW-0001">2Fe-2S</keyword>
<evidence type="ECO:0000313" key="7">
    <source>
        <dbReference type="Proteomes" id="UP000198924"/>
    </source>
</evidence>
<proteinExistence type="predicted"/>
<dbReference type="GO" id="GO:0051213">
    <property type="term" value="F:dioxygenase activity"/>
    <property type="evidence" value="ECO:0007669"/>
    <property type="project" value="UniProtKB-KW"/>
</dbReference>
<dbReference type="SUPFAM" id="SSF50022">
    <property type="entry name" value="ISP domain"/>
    <property type="match status" value="1"/>
</dbReference>
<dbReference type="AlphaFoldDB" id="A0A1I3XH75"/>
<dbReference type="GO" id="GO:0046872">
    <property type="term" value="F:metal ion binding"/>
    <property type="evidence" value="ECO:0007669"/>
    <property type="project" value="UniProtKB-KW"/>
</dbReference>
<keyword evidence="3" id="KW-0408">Iron</keyword>
<accession>A0A1I3XH75</accession>
<keyword evidence="4" id="KW-0411">Iron-sulfur</keyword>
<keyword evidence="6" id="KW-0560">Oxidoreductase</keyword>
<evidence type="ECO:0000259" key="5">
    <source>
        <dbReference type="PROSITE" id="PS51296"/>
    </source>
</evidence>
<dbReference type="RefSeq" id="WP_091712506.1">
    <property type="nucleotide sequence ID" value="NZ_FOSH01000006.1"/>
</dbReference>
<sequence length="115" mass="13045">MTEIYLCNQNELEEYKTRGFEVELDDDKTLDCFLLKQDGEVRAYLNFCPHLGIPLNWQPDQFMSLEGTHIQCSTHGALFQLEDGYCFSGPCRGESLTPLNTKVLPSGEVYLISSS</sequence>
<keyword evidence="2" id="KW-0479">Metal-binding</keyword>
<dbReference type="Proteomes" id="UP000198924">
    <property type="component" value="Unassembled WGS sequence"/>
</dbReference>
<evidence type="ECO:0000256" key="4">
    <source>
        <dbReference type="ARBA" id="ARBA00023014"/>
    </source>
</evidence>
<evidence type="ECO:0000256" key="2">
    <source>
        <dbReference type="ARBA" id="ARBA00022723"/>
    </source>
</evidence>
<evidence type="ECO:0000256" key="3">
    <source>
        <dbReference type="ARBA" id="ARBA00023004"/>
    </source>
</evidence>
<keyword evidence="7" id="KW-1185">Reference proteome</keyword>
<dbReference type="InterPro" id="IPR036922">
    <property type="entry name" value="Rieske_2Fe-2S_sf"/>
</dbReference>
<dbReference type="STRING" id="45496.SAMN04488079_10647"/>
<reference evidence="7" key="1">
    <citation type="submission" date="2016-10" db="EMBL/GenBank/DDBJ databases">
        <authorList>
            <person name="Varghese N."/>
            <person name="Submissions S."/>
        </authorList>
    </citation>
    <scope>NUCLEOTIDE SEQUENCE [LARGE SCALE GENOMIC DNA]</scope>
    <source>
        <strain evidence="7">DSM 11578</strain>
    </source>
</reference>
<dbReference type="GO" id="GO:0051537">
    <property type="term" value="F:2 iron, 2 sulfur cluster binding"/>
    <property type="evidence" value="ECO:0007669"/>
    <property type="project" value="UniProtKB-KW"/>
</dbReference>
<protein>
    <submittedName>
        <fullName evidence="6">Ferredoxin subunit of nitrite reductase or a ring-hydroxylating dioxygenase</fullName>
    </submittedName>
</protein>
<dbReference type="EMBL" id="FOSH01000006">
    <property type="protein sequence ID" value="SFK18406.1"/>
    <property type="molecule type" value="Genomic_DNA"/>
</dbReference>